<feature type="non-terminal residue" evidence="1">
    <location>
        <position position="1"/>
    </location>
</feature>
<sequence>MNINQDISHETIVSMVQNQPDDNYEFGDSEGENTPKFILSHCDAENILELALDDAT</sequence>
<accession>A0AAD7ZNK6</accession>
<dbReference type="Proteomes" id="UP001233999">
    <property type="component" value="Unassembled WGS sequence"/>
</dbReference>
<organism evidence="1 2">
    <name type="scientific">Diploptera punctata</name>
    <name type="common">Pacific beetle cockroach</name>
    <dbReference type="NCBI Taxonomy" id="6984"/>
    <lineage>
        <taxon>Eukaryota</taxon>
        <taxon>Metazoa</taxon>
        <taxon>Ecdysozoa</taxon>
        <taxon>Arthropoda</taxon>
        <taxon>Hexapoda</taxon>
        <taxon>Insecta</taxon>
        <taxon>Pterygota</taxon>
        <taxon>Neoptera</taxon>
        <taxon>Polyneoptera</taxon>
        <taxon>Dictyoptera</taxon>
        <taxon>Blattodea</taxon>
        <taxon>Blaberoidea</taxon>
        <taxon>Blaberidae</taxon>
        <taxon>Diplopterinae</taxon>
        <taxon>Diploptera</taxon>
    </lineage>
</organism>
<keyword evidence="2" id="KW-1185">Reference proteome</keyword>
<name>A0AAD7ZNK6_DIPPU</name>
<gene>
    <name evidence="1" type="ORF">L9F63_021954</name>
</gene>
<evidence type="ECO:0000313" key="1">
    <source>
        <dbReference type="EMBL" id="KAJ9583701.1"/>
    </source>
</evidence>
<comment type="caution">
    <text evidence="1">The sequence shown here is derived from an EMBL/GenBank/DDBJ whole genome shotgun (WGS) entry which is preliminary data.</text>
</comment>
<proteinExistence type="predicted"/>
<protein>
    <submittedName>
        <fullName evidence="1">Uncharacterized protein</fullName>
    </submittedName>
</protein>
<dbReference type="EMBL" id="JASPKZ010007542">
    <property type="protein sequence ID" value="KAJ9583701.1"/>
    <property type="molecule type" value="Genomic_DNA"/>
</dbReference>
<evidence type="ECO:0000313" key="2">
    <source>
        <dbReference type="Proteomes" id="UP001233999"/>
    </source>
</evidence>
<reference evidence="1" key="2">
    <citation type="submission" date="2023-05" db="EMBL/GenBank/DDBJ databases">
        <authorList>
            <person name="Fouks B."/>
        </authorList>
    </citation>
    <scope>NUCLEOTIDE SEQUENCE</scope>
    <source>
        <strain evidence="1">Stay&amp;Tobe</strain>
        <tissue evidence="1">Testes</tissue>
    </source>
</reference>
<dbReference type="AlphaFoldDB" id="A0AAD7ZNK6"/>
<reference evidence="1" key="1">
    <citation type="journal article" date="2023" name="IScience">
        <title>Live-bearing cockroach genome reveals convergent evolutionary mechanisms linked to viviparity in insects and beyond.</title>
        <authorList>
            <person name="Fouks B."/>
            <person name="Harrison M.C."/>
            <person name="Mikhailova A.A."/>
            <person name="Marchal E."/>
            <person name="English S."/>
            <person name="Carruthers M."/>
            <person name="Jennings E.C."/>
            <person name="Chiamaka E.L."/>
            <person name="Frigard R.A."/>
            <person name="Pippel M."/>
            <person name="Attardo G.M."/>
            <person name="Benoit J.B."/>
            <person name="Bornberg-Bauer E."/>
            <person name="Tobe S.S."/>
        </authorList>
    </citation>
    <scope>NUCLEOTIDE SEQUENCE</scope>
    <source>
        <strain evidence="1">Stay&amp;Tobe</strain>
    </source>
</reference>